<evidence type="ECO:0000256" key="1">
    <source>
        <dbReference type="SAM" id="Phobius"/>
    </source>
</evidence>
<keyword evidence="1" id="KW-0812">Transmembrane</keyword>
<evidence type="ECO:0000259" key="2">
    <source>
        <dbReference type="Pfam" id="PF20153"/>
    </source>
</evidence>
<dbReference type="Proteomes" id="UP000620124">
    <property type="component" value="Unassembled WGS sequence"/>
</dbReference>
<name>A0A8H6Y281_9AGAR</name>
<feature type="transmembrane region" description="Helical" evidence="1">
    <location>
        <begin position="217"/>
        <end position="242"/>
    </location>
</feature>
<dbReference type="AlphaFoldDB" id="A0A8H6Y281"/>
<dbReference type="InterPro" id="IPR045338">
    <property type="entry name" value="DUF6535"/>
</dbReference>
<keyword evidence="1" id="KW-1133">Transmembrane helix</keyword>
<dbReference type="EMBL" id="JACAZI010000010">
    <property type="protein sequence ID" value="KAF7350482.1"/>
    <property type="molecule type" value="Genomic_DNA"/>
</dbReference>
<organism evidence="3 4">
    <name type="scientific">Mycena venus</name>
    <dbReference type="NCBI Taxonomy" id="2733690"/>
    <lineage>
        <taxon>Eukaryota</taxon>
        <taxon>Fungi</taxon>
        <taxon>Dikarya</taxon>
        <taxon>Basidiomycota</taxon>
        <taxon>Agaricomycotina</taxon>
        <taxon>Agaricomycetes</taxon>
        <taxon>Agaricomycetidae</taxon>
        <taxon>Agaricales</taxon>
        <taxon>Marasmiineae</taxon>
        <taxon>Mycenaceae</taxon>
        <taxon>Mycena</taxon>
    </lineage>
</organism>
<evidence type="ECO:0000313" key="4">
    <source>
        <dbReference type="Proteomes" id="UP000620124"/>
    </source>
</evidence>
<comment type="caution">
    <text evidence="3">The sequence shown here is derived from an EMBL/GenBank/DDBJ whole genome shotgun (WGS) entry which is preliminary data.</text>
</comment>
<dbReference type="OrthoDB" id="3049770at2759"/>
<accession>A0A8H6Y281</accession>
<protein>
    <recommendedName>
        <fullName evidence="2">DUF6535 domain-containing protein</fullName>
    </recommendedName>
</protein>
<reference evidence="3" key="1">
    <citation type="submission" date="2020-05" db="EMBL/GenBank/DDBJ databases">
        <title>Mycena genomes resolve the evolution of fungal bioluminescence.</title>
        <authorList>
            <person name="Tsai I.J."/>
        </authorList>
    </citation>
    <scope>NUCLEOTIDE SEQUENCE</scope>
    <source>
        <strain evidence="3">CCC161011</strain>
    </source>
</reference>
<sequence length="782" mass="87153">MASSSHVEDNFQKSNVAAQTAYPYPSDETPASQLWAVYVSEAAKYDKSLVESWKNDMEGMLIFAGLFSASLTAFIIESYKTLTPDSGDSTVQLLTHISQQLAAAANGTAFPAQSPAPFTPLPSSLICNALWFMSLGLSLTCALIATLLEQWARDFLHRADIHSSPVIRARIFSYLYYGLKRFNMHVVVDIIPLLLHASLVFFFAGLVAFLFPVNSAIAAVAAAPLVIVVVVYSALTLLPLWFLDCPYRTPLSTAVWRVLGIIATIWCRRPKSPSVASTSYGSWSSATMVEAMSRQATKESPGRVARDYRALVWTVKSLADDIELEPFVEGLPDVLWGPLYKRYGYEDHIQKLIRTPELQLQSRIEALLRSCDSGLLSPDASRRRRITCLKALWAIGSVQPPVSSDHSESLDFARTLDYCRRRREGPEILHYSTSAVALMRWSTFCSVKTRFAGVVDSITQWRANAEGGHVLDLTNIITFLESQPFPFHISATLRDNLSGLPVSFLDIIPELTHTIDEFCIRTPYRILFDYLRESAMLKSRPYQWHIMRPSNMRPSNPHGILSVDHSAPLSAFSDLLEGALGQVIFDHYVRRPPMLFVTDEDDWVDLIVQILCSFWRPQKPVPIPLSIILYLNYRNSNTALENFLVSTPISRPLWSCFAITISHGPSTPQLAPALHLPDEVKTALWCLASMTAAKGTTYSPAVYEPILDAFKSISSDFSPVEFSVVAITKSQLVGSLSYSRQPLDRAQMFRHSSLPTETAISTPALILDDSPELFPDSPDRVL</sequence>
<feature type="transmembrane region" description="Helical" evidence="1">
    <location>
        <begin position="186"/>
        <end position="211"/>
    </location>
</feature>
<keyword evidence="1" id="KW-0472">Membrane</keyword>
<keyword evidence="4" id="KW-1185">Reference proteome</keyword>
<feature type="transmembrane region" description="Helical" evidence="1">
    <location>
        <begin position="57"/>
        <end position="76"/>
    </location>
</feature>
<feature type="domain" description="DUF6535" evidence="2">
    <location>
        <begin position="35"/>
        <end position="211"/>
    </location>
</feature>
<gene>
    <name evidence="3" type="ORF">MVEN_01353800</name>
</gene>
<dbReference type="Pfam" id="PF20153">
    <property type="entry name" value="DUF6535"/>
    <property type="match status" value="1"/>
</dbReference>
<feature type="transmembrane region" description="Helical" evidence="1">
    <location>
        <begin position="129"/>
        <end position="148"/>
    </location>
</feature>
<evidence type="ECO:0000313" key="3">
    <source>
        <dbReference type="EMBL" id="KAF7350482.1"/>
    </source>
</evidence>
<proteinExistence type="predicted"/>